<proteinExistence type="predicted"/>
<dbReference type="RefSeq" id="WP_166125545.1">
    <property type="nucleotide sequence ID" value="NZ_JAANOQ010000002.1"/>
</dbReference>
<reference evidence="2 3" key="1">
    <citation type="submission" date="2020-08" db="EMBL/GenBank/DDBJ databases">
        <title>Description of novel Flavobacterium F-408 isolate.</title>
        <authorList>
            <person name="Saticioglu I.B."/>
            <person name="Duman M."/>
            <person name="Altun S."/>
        </authorList>
    </citation>
    <scope>NUCLEOTIDE SEQUENCE [LARGE SCALE GENOMIC DNA]</scope>
    <source>
        <strain evidence="2 3">F-408</strain>
    </source>
</reference>
<evidence type="ECO:0000313" key="3">
    <source>
        <dbReference type="Proteomes" id="UP000605990"/>
    </source>
</evidence>
<feature type="domain" description="DUF7352" evidence="1">
    <location>
        <begin position="5"/>
        <end position="93"/>
    </location>
</feature>
<keyword evidence="3" id="KW-1185">Reference proteome</keyword>
<dbReference type="EMBL" id="JACRUN010000008">
    <property type="protein sequence ID" value="MBC5835798.1"/>
    <property type="molecule type" value="Genomic_DNA"/>
</dbReference>
<protein>
    <recommendedName>
        <fullName evidence="1">DUF7352 domain-containing protein</fullName>
    </recommendedName>
</protein>
<evidence type="ECO:0000259" key="1">
    <source>
        <dbReference type="Pfam" id="PF24043"/>
    </source>
</evidence>
<gene>
    <name evidence="2" type="ORF">H8R27_12955</name>
</gene>
<comment type="caution">
    <text evidence="2">The sequence shown here is derived from an EMBL/GenBank/DDBJ whole genome shotgun (WGS) entry which is preliminary data.</text>
</comment>
<dbReference type="Pfam" id="PF24043">
    <property type="entry name" value="DUF7352"/>
    <property type="match status" value="1"/>
</dbReference>
<accession>A0ABR7J1A4</accession>
<name>A0ABR7J1A4_9FLAO</name>
<evidence type="ECO:0000313" key="2">
    <source>
        <dbReference type="EMBL" id="MBC5835798.1"/>
    </source>
</evidence>
<dbReference type="Proteomes" id="UP000605990">
    <property type="component" value="Unassembled WGS sequence"/>
</dbReference>
<organism evidence="2 3">
    <name type="scientific">Flavobacterium bernardetii</name>
    <dbReference type="NCBI Taxonomy" id="2813823"/>
    <lineage>
        <taxon>Bacteria</taxon>
        <taxon>Pseudomonadati</taxon>
        <taxon>Bacteroidota</taxon>
        <taxon>Flavobacteriia</taxon>
        <taxon>Flavobacteriales</taxon>
        <taxon>Flavobacteriaceae</taxon>
        <taxon>Flavobacterium</taxon>
    </lineage>
</organism>
<dbReference type="InterPro" id="IPR055776">
    <property type="entry name" value="DUF7352"/>
</dbReference>
<sequence>METKNKTIWKFPLKPIDVNRVQMPVGSQILSAELQDGVICMWALVDPEAEIEIRKFGLIGTGAFIKQEKSVYIATLQLDKIWGTFNQVYHLFEF</sequence>